<feature type="binding site" description="axial binding residue" evidence="4">
    <location>
        <position position="448"/>
    </location>
    <ligand>
        <name>heme</name>
        <dbReference type="ChEBI" id="CHEBI:30413"/>
    </ligand>
    <ligandPart>
        <name>Fe</name>
        <dbReference type="ChEBI" id="CHEBI:18248"/>
    </ligandPart>
</feature>
<dbReference type="PROSITE" id="PS00086">
    <property type="entry name" value="CYTOCHROME_P450"/>
    <property type="match status" value="1"/>
</dbReference>
<keyword evidence="5" id="KW-0503">Monooxygenase</keyword>
<sequence>MLAPRRFWVAGTKEYLAVGEDLIQSQCIIVYSYRLLLHPLRSYPGPFLAKISDWYGAYNAYRRRIPTITYRDHLTYGPVVRHGPNKLVFNSIQAMRDILQNERLFKSSAYLVTQASPTTFNLFNVMDKHLHRTRRRMIGQGLTEGAVHRFEPVFQDHIVVFLQHHLEASLQDHAVDMSQRCGWLTMDVSGELGFGRGFGLQTDPSSRYVSMMNRRINVYLQFPAIKHTGWEKLLLLILLPKVRRFHRFLSGLIQSRVSQDKNARPDLFSSVSEYKDPETGKGLTRTEIWSEAAFLIPAGGDTVASLLSGVFFYLSRYPRVYERLAAEIRATFVGAEDIKHGPKLSGCNYLRGCLDESLRISPPTGTTLWRDLPLDANANPVIVDGHVIPPGTSLGVNIYAVHHNEAYFASPFDYKPERWLPDESGLTDEQTATMHSAFMAFSKGSRNCAGTAFAYTEASLVVAKTLWYFDFEKYGEDAASAESGRPAVFHMDDQVGSSHAGPMLVFRRRGDAWKVLESQHGPGGL</sequence>
<dbReference type="InterPro" id="IPR017972">
    <property type="entry name" value="Cyt_P450_CS"/>
</dbReference>
<evidence type="ECO:0000313" key="7">
    <source>
        <dbReference type="Proteomes" id="UP000799324"/>
    </source>
</evidence>
<name>A0A6A6SZF6_9PLEO</name>
<dbReference type="InterPro" id="IPR001128">
    <property type="entry name" value="Cyt_P450"/>
</dbReference>
<dbReference type="PANTHER" id="PTHR24305:SF226">
    <property type="entry name" value="CYTOCHROME P450 MONOOXYGENASE"/>
    <property type="match status" value="1"/>
</dbReference>
<reference evidence="6" key="1">
    <citation type="journal article" date="2020" name="Stud. Mycol.">
        <title>101 Dothideomycetes genomes: a test case for predicting lifestyles and emergence of pathogens.</title>
        <authorList>
            <person name="Haridas S."/>
            <person name="Albert R."/>
            <person name="Binder M."/>
            <person name="Bloem J."/>
            <person name="Labutti K."/>
            <person name="Salamov A."/>
            <person name="Andreopoulos B."/>
            <person name="Baker S."/>
            <person name="Barry K."/>
            <person name="Bills G."/>
            <person name="Bluhm B."/>
            <person name="Cannon C."/>
            <person name="Castanera R."/>
            <person name="Culley D."/>
            <person name="Daum C."/>
            <person name="Ezra D."/>
            <person name="Gonzalez J."/>
            <person name="Henrissat B."/>
            <person name="Kuo A."/>
            <person name="Liang C."/>
            <person name="Lipzen A."/>
            <person name="Lutzoni F."/>
            <person name="Magnuson J."/>
            <person name="Mondo S."/>
            <person name="Nolan M."/>
            <person name="Ohm R."/>
            <person name="Pangilinan J."/>
            <person name="Park H.-J."/>
            <person name="Ramirez L."/>
            <person name="Alfaro M."/>
            <person name="Sun H."/>
            <person name="Tritt A."/>
            <person name="Yoshinaga Y."/>
            <person name="Zwiers L.-H."/>
            <person name="Turgeon B."/>
            <person name="Goodwin S."/>
            <person name="Spatafora J."/>
            <person name="Crous P."/>
            <person name="Grigoriev I."/>
        </authorList>
    </citation>
    <scope>NUCLEOTIDE SEQUENCE</scope>
    <source>
        <strain evidence="6">CBS 122681</strain>
    </source>
</reference>
<organism evidence="6 7">
    <name type="scientific">Lophiostoma macrostomum CBS 122681</name>
    <dbReference type="NCBI Taxonomy" id="1314788"/>
    <lineage>
        <taxon>Eukaryota</taxon>
        <taxon>Fungi</taxon>
        <taxon>Dikarya</taxon>
        <taxon>Ascomycota</taxon>
        <taxon>Pezizomycotina</taxon>
        <taxon>Dothideomycetes</taxon>
        <taxon>Pleosporomycetidae</taxon>
        <taxon>Pleosporales</taxon>
        <taxon>Lophiostomataceae</taxon>
        <taxon>Lophiostoma</taxon>
    </lineage>
</organism>
<protein>
    <submittedName>
        <fullName evidence="6">Cytochrome P450</fullName>
    </submittedName>
</protein>
<dbReference type="PRINTS" id="PR00463">
    <property type="entry name" value="EP450I"/>
</dbReference>
<dbReference type="InterPro" id="IPR036396">
    <property type="entry name" value="Cyt_P450_sf"/>
</dbReference>
<evidence type="ECO:0000256" key="3">
    <source>
        <dbReference type="ARBA" id="ARBA00023004"/>
    </source>
</evidence>
<gene>
    <name evidence="6" type="ORF">K491DRAFT_603447</name>
</gene>
<dbReference type="EMBL" id="MU004386">
    <property type="protein sequence ID" value="KAF2653159.1"/>
    <property type="molecule type" value="Genomic_DNA"/>
</dbReference>
<dbReference type="GO" id="GO:0005506">
    <property type="term" value="F:iron ion binding"/>
    <property type="evidence" value="ECO:0007669"/>
    <property type="project" value="InterPro"/>
</dbReference>
<dbReference type="GO" id="GO:0020037">
    <property type="term" value="F:heme binding"/>
    <property type="evidence" value="ECO:0007669"/>
    <property type="project" value="InterPro"/>
</dbReference>
<dbReference type="AlphaFoldDB" id="A0A6A6SZF6"/>
<evidence type="ECO:0000256" key="4">
    <source>
        <dbReference type="PIRSR" id="PIRSR602401-1"/>
    </source>
</evidence>
<dbReference type="Pfam" id="PF00067">
    <property type="entry name" value="p450"/>
    <property type="match status" value="1"/>
</dbReference>
<proteinExistence type="inferred from homology"/>
<dbReference type="PANTHER" id="PTHR24305">
    <property type="entry name" value="CYTOCHROME P450"/>
    <property type="match status" value="1"/>
</dbReference>
<evidence type="ECO:0000313" key="6">
    <source>
        <dbReference type="EMBL" id="KAF2653159.1"/>
    </source>
</evidence>
<keyword evidence="3 4" id="KW-0408">Iron</keyword>
<keyword evidence="2 4" id="KW-0479">Metal-binding</keyword>
<dbReference type="InterPro" id="IPR050121">
    <property type="entry name" value="Cytochrome_P450_monoxygenase"/>
</dbReference>
<keyword evidence="7" id="KW-1185">Reference proteome</keyword>
<dbReference type="CDD" id="cd11061">
    <property type="entry name" value="CYP67-like"/>
    <property type="match status" value="1"/>
</dbReference>
<dbReference type="InterPro" id="IPR002401">
    <property type="entry name" value="Cyt_P450_E_grp-I"/>
</dbReference>
<dbReference type="SUPFAM" id="SSF48264">
    <property type="entry name" value="Cytochrome P450"/>
    <property type="match status" value="1"/>
</dbReference>
<dbReference type="GO" id="GO:0004497">
    <property type="term" value="F:monooxygenase activity"/>
    <property type="evidence" value="ECO:0007669"/>
    <property type="project" value="UniProtKB-KW"/>
</dbReference>
<keyword evidence="5" id="KW-0560">Oxidoreductase</keyword>
<comment type="cofactor">
    <cofactor evidence="1 4">
        <name>heme</name>
        <dbReference type="ChEBI" id="CHEBI:30413"/>
    </cofactor>
</comment>
<keyword evidence="4 5" id="KW-0349">Heme</keyword>
<comment type="similarity">
    <text evidence="5">Belongs to the cytochrome P450 family.</text>
</comment>
<dbReference type="PRINTS" id="PR00385">
    <property type="entry name" value="P450"/>
</dbReference>
<evidence type="ECO:0000256" key="2">
    <source>
        <dbReference type="ARBA" id="ARBA00022723"/>
    </source>
</evidence>
<dbReference type="GO" id="GO:0016705">
    <property type="term" value="F:oxidoreductase activity, acting on paired donors, with incorporation or reduction of molecular oxygen"/>
    <property type="evidence" value="ECO:0007669"/>
    <property type="project" value="InterPro"/>
</dbReference>
<dbReference type="Gene3D" id="1.10.630.10">
    <property type="entry name" value="Cytochrome P450"/>
    <property type="match status" value="1"/>
</dbReference>
<accession>A0A6A6SZF6</accession>
<dbReference type="OrthoDB" id="1470350at2759"/>
<evidence type="ECO:0000256" key="1">
    <source>
        <dbReference type="ARBA" id="ARBA00001971"/>
    </source>
</evidence>
<evidence type="ECO:0000256" key="5">
    <source>
        <dbReference type="RuleBase" id="RU000461"/>
    </source>
</evidence>
<dbReference type="Proteomes" id="UP000799324">
    <property type="component" value="Unassembled WGS sequence"/>
</dbReference>